<keyword evidence="2" id="KW-0067">ATP-binding</keyword>
<dbReference type="Proteomes" id="UP001431199">
    <property type="component" value="Unassembled WGS sequence"/>
</dbReference>
<organism evidence="3 4">
    <name type="scientific">Eubacterium album</name>
    <dbReference type="NCBI Taxonomy" id="2978477"/>
    <lineage>
        <taxon>Bacteria</taxon>
        <taxon>Bacillati</taxon>
        <taxon>Bacillota</taxon>
        <taxon>Clostridia</taxon>
        <taxon>Eubacteriales</taxon>
        <taxon>Eubacteriaceae</taxon>
        <taxon>Eubacterium</taxon>
    </lineage>
</organism>
<evidence type="ECO:0000256" key="1">
    <source>
        <dbReference type="ARBA" id="ARBA00022741"/>
    </source>
</evidence>
<dbReference type="InterPro" id="IPR033756">
    <property type="entry name" value="YlxH/NBP35"/>
</dbReference>
<reference evidence="3" key="1">
    <citation type="submission" date="2022-09" db="EMBL/GenBank/DDBJ databases">
        <title>Eubacterium sp. LFL-14 isolated from human feces.</title>
        <authorList>
            <person name="Liu F."/>
        </authorList>
    </citation>
    <scope>NUCLEOTIDE SEQUENCE</scope>
    <source>
        <strain evidence="3">LFL-14</strain>
    </source>
</reference>
<comment type="caution">
    <text evidence="3">The sequence shown here is derived from an EMBL/GenBank/DDBJ whole genome shotgun (WGS) entry which is preliminary data.</text>
</comment>
<protein>
    <submittedName>
        <fullName evidence="3">P-loop NTPase</fullName>
    </submittedName>
</protein>
<dbReference type="PANTHER" id="PTHR43384:SF13">
    <property type="entry name" value="SLR0110 PROTEIN"/>
    <property type="match status" value="1"/>
</dbReference>
<gene>
    <name evidence="3" type="ORF">N5B56_06395</name>
</gene>
<dbReference type="EMBL" id="JAODBU010000006">
    <property type="protein sequence ID" value="MCT7398716.1"/>
    <property type="molecule type" value="Genomic_DNA"/>
</dbReference>
<dbReference type="InterPro" id="IPR050625">
    <property type="entry name" value="ParA/MinD_ATPase"/>
</dbReference>
<dbReference type="RefSeq" id="WP_260978604.1">
    <property type="nucleotide sequence ID" value="NZ_JAODBU010000006.1"/>
</dbReference>
<dbReference type="PANTHER" id="PTHR43384">
    <property type="entry name" value="SEPTUM SITE-DETERMINING PROTEIN MIND HOMOLOG, CHLOROPLASTIC-RELATED"/>
    <property type="match status" value="1"/>
</dbReference>
<proteinExistence type="predicted"/>
<evidence type="ECO:0000256" key="2">
    <source>
        <dbReference type="ARBA" id="ARBA00022840"/>
    </source>
</evidence>
<keyword evidence="1" id="KW-0547">Nucleotide-binding</keyword>
<dbReference type="Gene3D" id="3.40.50.300">
    <property type="entry name" value="P-loop containing nucleotide triphosphate hydrolases"/>
    <property type="match status" value="1"/>
</dbReference>
<dbReference type="Pfam" id="PF10609">
    <property type="entry name" value="ParA"/>
    <property type="match status" value="1"/>
</dbReference>
<sequence>MESVKVVIISEDTSIRVNLKKKLADKDIQIVGYADFKDESRLKIDGLFPDVVIVGVKVPIDPEVFSFVESMKFQSKGCAAVIATDDVTVDLVNYAARFGIRQVLPLDMKDNEFYSRVVQVNEYEKVIQAQLNIQKRVRSKVIAFFGCKGGTGKSVMATNLAVALSKRGSNVILLDMDLRFGDQNILLDLEPKDTIVELAQDPEGISIERVNAFSIMHSSGVVLLAAPKSPEYAEYIKPDHITKVIRSVRPYYEYVLVDLGSNFSDETIAALQECDEIMIVNNPDILSLKAAKSAVSILEQLGIKEKARLIMNKNVNSLIRMKDFESMLEIPFYASISADKMFNSSVNKGEPFVLRTSRTVAAKEFSSFIQRVIADKGE</sequence>
<dbReference type="SUPFAM" id="SSF52540">
    <property type="entry name" value="P-loop containing nucleoside triphosphate hydrolases"/>
    <property type="match status" value="1"/>
</dbReference>
<evidence type="ECO:0000313" key="4">
    <source>
        <dbReference type="Proteomes" id="UP001431199"/>
    </source>
</evidence>
<dbReference type="InterPro" id="IPR011006">
    <property type="entry name" value="CheY-like_superfamily"/>
</dbReference>
<keyword evidence="4" id="KW-1185">Reference proteome</keyword>
<dbReference type="SUPFAM" id="SSF52172">
    <property type="entry name" value="CheY-like"/>
    <property type="match status" value="1"/>
</dbReference>
<name>A0ABT2M1F5_9FIRM</name>
<accession>A0ABT2M1F5</accession>
<dbReference type="InterPro" id="IPR027417">
    <property type="entry name" value="P-loop_NTPase"/>
</dbReference>
<evidence type="ECO:0000313" key="3">
    <source>
        <dbReference type="EMBL" id="MCT7398716.1"/>
    </source>
</evidence>